<keyword evidence="6" id="KW-0833">Ubl conjugation pathway</keyword>
<feature type="compositionally biased region" description="Polar residues" evidence="9">
    <location>
        <begin position="303"/>
        <end position="317"/>
    </location>
</feature>
<dbReference type="GO" id="GO:0061630">
    <property type="term" value="F:ubiquitin protein ligase activity"/>
    <property type="evidence" value="ECO:0007669"/>
    <property type="project" value="UniProtKB-EC"/>
</dbReference>
<evidence type="ECO:0000256" key="5">
    <source>
        <dbReference type="ARBA" id="ARBA00022771"/>
    </source>
</evidence>
<feature type="compositionally biased region" description="Low complexity" evidence="9">
    <location>
        <begin position="70"/>
        <end position="89"/>
    </location>
</feature>
<feature type="compositionally biased region" description="Polar residues" evidence="9">
    <location>
        <begin position="393"/>
        <end position="412"/>
    </location>
</feature>
<dbReference type="InterPro" id="IPR001841">
    <property type="entry name" value="Znf_RING"/>
</dbReference>
<evidence type="ECO:0000256" key="6">
    <source>
        <dbReference type="ARBA" id="ARBA00022786"/>
    </source>
</evidence>
<evidence type="ECO:0000259" key="10">
    <source>
        <dbReference type="PROSITE" id="PS50089"/>
    </source>
</evidence>
<dbReference type="AlphaFoldDB" id="A0A835IGJ7"/>
<sequence length="574" mass="62455">MGGYTPKLASSRLGVAQRESGLAFRDKLNHQEREVQHCNRLGCSTRLTCSKSQQVRTSDRTKYSKPSFRSTSGKSMTGSSSKTHSSLCSSKKHHEEPDNLCSYKKEVSSDTKYIQIQTEVSESITPATRIPRKVPETNDVESGVLKALSVNLSEEVEGHSVRSNKKTWSQVEERSGVGNQDTSFRSSKVSSVTKVSQAAKSVPLSRVGIRKLGCTSISDVLPSGCSSSSHLSRSRRNEAAKKRSNGDCSASGIINRESYASGNVSGECSSSGDCTASVIKSTEGSSSRNVGRESSSKGKCSATAKSLTGRRSSTRGYLSSPKLSHFDQSAQQASKRTRKQSLSRDAVASVRTQTTNRDTGARTNRHERGNRTLLTEPLSTLPRSRRSEMSAGVSHQPTSLQLSPAVQANSYSRPGGNRETVHNRLTSDNTQRFHDLSSDQDDFLLFDTEGIAHGMTSGIAEVLSALEWIDQDEELTNEELLDLEERMGTVSTALTDEALSKCLESSFYKPVCSDARSISSVDSDVKCSICQEEYVEGDVVGKLGCDHGYHMACIHQWLQQKNWCPVCKGQAAPS</sequence>
<name>A0A835IGJ7_9MAGN</name>
<keyword evidence="7" id="KW-0862">Zinc</keyword>
<evidence type="ECO:0000256" key="8">
    <source>
        <dbReference type="PROSITE-ProRule" id="PRU00175"/>
    </source>
</evidence>
<dbReference type="EMBL" id="JADFTS010000003">
    <property type="protein sequence ID" value="KAF9616173.1"/>
    <property type="molecule type" value="Genomic_DNA"/>
</dbReference>
<organism evidence="11 12">
    <name type="scientific">Coptis chinensis</name>
    <dbReference type="NCBI Taxonomy" id="261450"/>
    <lineage>
        <taxon>Eukaryota</taxon>
        <taxon>Viridiplantae</taxon>
        <taxon>Streptophyta</taxon>
        <taxon>Embryophyta</taxon>
        <taxon>Tracheophyta</taxon>
        <taxon>Spermatophyta</taxon>
        <taxon>Magnoliopsida</taxon>
        <taxon>Ranunculales</taxon>
        <taxon>Ranunculaceae</taxon>
        <taxon>Coptidoideae</taxon>
        <taxon>Coptis</taxon>
    </lineage>
</organism>
<dbReference type="PROSITE" id="PS50089">
    <property type="entry name" value="ZF_RING_2"/>
    <property type="match status" value="1"/>
</dbReference>
<dbReference type="PANTHER" id="PTHR22937">
    <property type="entry name" value="E3 UBIQUITIN-PROTEIN LIGASE RNF165"/>
    <property type="match status" value="1"/>
</dbReference>
<dbReference type="EC" id="2.3.2.27" evidence="2"/>
<feature type="compositionally biased region" description="Polar residues" evidence="9">
    <location>
        <begin position="350"/>
        <end position="362"/>
    </location>
</feature>
<evidence type="ECO:0000313" key="12">
    <source>
        <dbReference type="Proteomes" id="UP000631114"/>
    </source>
</evidence>
<proteinExistence type="predicted"/>
<feature type="region of interest" description="Disordered" evidence="9">
    <location>
        <begin position="156"/>
        <end position="186"/>
    </location>
</feature>
<evidence type="ECO:0000256" key="7">
    <source>
        <dbReference type="ARBA" id="ARBA00022833"/>
    </source>
</evidence>
<feature type="region of interest" description="Disordered" evidence="9">
    <location>
        <begin position="221"/>
        <end position="250"/>
    </location>
</feature>
<feature type="domain" description="RING-type" evidence="10">
    <location>
        <begin position="527"/>
        <end position="568"/>
    </location>
</feature>
<evidence type="ECO:0000256" key="1">
    <source>
        <dbReference type="ARBA" id="ARBA00000900"/>
    </source>
</evidence>
<accession>A0A835IGJ7</accession>
<comment type="catalytic activity">
    <reaction evidence="1">
        <text>S-ubiquitinyl-[E2 ubiquitin-conjugating enzyme]-L-cysteine + [acceptor protein]-L-lysine = [E2 ubiquitin-conjugating enzyme]-L-cysteine + N(6)-ubiquitinyl-[acceptor protein]-L-lysine.</text>
        <dbReference type="EC" id="2.3.2.27"/>
    </reaction>
</comment>
<feature type="region of interest" description="Disordered" evidence="9">
    <location>
        <begin position="54"/>
        <end position="96"/>
    </location>
</feature>
<dbReference type="GO" id="GO:0008270">
    <property type="term" value="F:zinc ion binding"/>
    <property type="evidence" value="ECO:0007669"/>
    <property type="project" value="UniProtKB-KW"/>
</dbReference>
<keyword evidence="5 8" id="KW-0863">Zinc-finger</keyword>
<evidence type="ECO:0000256" key="9">
    <source>
        <dbReference type="SAM" id="MobiDB-lite"/>
    </source>
</evidence>
<evidence type="ECO:0000313" key="11">
    <source>
        <dbReference type="EMBL" id="KAF9616173.1"/>
    </source>
</evidence>
<evidence type="ECO:0000256" key="4">
    <source>
        <dbReference type="ARBA" id="ARBA00022723"/>
    </source>
</evidence>
<keyword evidence="4" id="KW-0479">Metal-binding</keyword>
<protein>
    <recommendedName>
        <fullName evidence="2">RING-type E3 ubiquitin transferase</fullName>
        <ecNumber evidence="2">2.3.2.27</ecNumber>
    </recommendedName>
</protein>
<dbReference type="OrthoDB" id="8062037at2759"/>
<dbReference type="InterPro" id="IPR045191">
    <property type="entry name" value="MBR1/2-like"/>
</dbReference>
<dbReference type="Proteomes" id="UP000631114">
    <property type="component" value="Unassembled WGS sequence"/>
</dbReference>
<dbReference type="InterPro" id="IPR013083">
    <property type="entry name" value="Znf_RING/FYVE/PHD"/>
</dbReference>
<comment type="caution">
    <text evidence="11">The sequence shown here is derived from an EMBL/GenBank/DDBJ whole genome shotgun (WGS) entry which is preliminary data.</text>
</comment>
<keyword evidence="12" id="KW-1185">Reference proteome</keyword>
<gene>
    <name evidence="11" type="ORF">IFM89_028808</name>
</gene>
<dbReference type="Pfam" id="PF13639">
    <property type="entry name" value="zf-RING_2"/>
    <property type="match status" value="1"/>
</dbReference>
<evidence type="ECO:0000256" key="3">
    <source>
        <dbReference type="ARBA" id="ARBA00022679"/>
    </source>
</evidence>
<dbReference type="SUPFAM" id="SSF57850">
    <property type="entry name" value="RING/U-box"/>
    <property type="match status" value="1"/>
</dbReference>
<feature type="region of interest" description="Disordered" evidence="9">
    <location>
        <begin position="279"/>
        <end position="420"/>
    </location>
</feature>
<reference evidence="11 12" key="1">
    <citation type="submission" date="2020-10" db="EMBL/GenBank/DDBJ databases">
        <title>The Coptis chinensis genome and diversification of protoberbering-type alkaloids.</title>
        <authorList>
            <person name="Wang B."/>
            <person name="Shu S."/>
            <person name="Song C."/>
            <person name="Liu Y."/>
        </authorList>
    </citation>
    <scope>NUCLEOTIDE SEQUENCE [LARGE SCALE GENOMIC DNA]</scope>
    <source>
        <strain evidence="11">HL-2020</strain>
        <tissue evidence="11">Leaf</tissue>
    </source>
</reference>
<feature type="compositionally biased region" description="Basic and acidic residues" evidence="9">
    <location>
        <begin position="235"/>
        <end position="245"/>
    </location>
</feature>
<dbReference type="SMART" id="SM00184">
    <property type="entry name" value="RING"/>
    <property type="match status" value="1"/>
</dbReference>
<dbReference type="Gene3D" id="3.30.40.10">
    <property type="entry name" value="Zinc/RING finger domain, C3HC4 (zinc finger)"/>
    <property type="match status" value="1"/>
</dbReference>
<evidence type="ECO:0000256" key="2">
    <source>
        <dbReference type="ARBA" id="ARBA00012483"/>
    </source>
</evidence>
<keyword evidence="3" id="KW-0808">Transferase</keyword>
<dbReference type="PANTHER" id="PTHR22937:SF136">
    <property type="entry name" value="RING-TYPE E3 UBIQUITIN TRANSFERASE"/>
    <property type="match status" value="1"/>
</dbReference>